<dbReference type="EMBL" id="UYJE01008493">
    <property type="protein sequence ID" value="VDI64235.1"/>
    <property type="molecule type" value="Genomic_DNA"/>
</dbReference>
<keyword evidence="3" id="KW-0966">Cell projection</keyword>
<keyword evidence="3" id="KW-0282">Flagellum</keyword>
<evidence type="ECO:0000313" key="6">
    <source>
        <dbReference type="Proteomes" id="UP000596742"/>
    </source>
</evidence>
<dbReference type="Proteomes" id="UP000596742">
    <property type="component" value="Unassembled WGS sequence"/>
</dbReference>
<evidence type="ECO:0000256" key="1">
    <source>
        <dbReference type="ARBA" id="ARBA00007209"/>
    </source>
</evidence>
<feature type="coiled-coil region" evidence="4">
    <location>
        <begin position="32"/>
        <end position="73"/>
    </location>
</feature>
<proteinExistence type="inferred from homology"/>
<dbReference type="InterPro" id="IPR000435">
    <property type="entry name" value="Tektins"/>
</dbReference>
<reference evidence="5" key="1">
    <citation type="submission" date="2018-11" db="EMBL/GenBank/DDBJ databases">
        <authorList>
            <person name="Alioto T."/>
            <person name="Alioto T."/>
        </authorList>
    </citation>
    <scope>NUCLEOTIDE SEQUENCE</scope>
</reference>
<dbReference type="InterPro" id="IPR048256">
    <property type="entry name" value="Tektin-like"/>
</dbReference>
<comment type="similarity">
    <text evidence="1 3">Belongs to the tektin family.</text>
</comment>
<dbReference type="Pfam" id="PF03148">
    <property type="entry name" value="Tektin"/>
    <property type="match status" value="1"/>
</dbReference>
<evidence type="ECO:0000256" key="2">
    <source>
        <dbReference type="ARBA" id="ARBA00022490"/>
    </source>
</evidence>
<protein>
    <recommendedName>
        <fullName evidence="3">Tektin</fullName>
    </recommendedName>
</protein>
<evidence type="ECO:0000256" key="3">
    <source>
        <dbReference type="RuleBase" id="RU367040"/>
    </source>
</evidence>
<keyword evidence="3" id="KW-0969">Cilium</keyword>
<keyword evidence="4" id="KW-0175">Coiled coil</keyword>
<dbReference type="PRINTS" id="PR00511">
    <property type="entry name" value="TEKTIN"/>
</dbReference>
<comment type="caution">
    <text evidence="5">The sequence shown here is derived from an EMBL/GenBank/DDBJ whole genome shotgun (WGS) entry which is preliminary data.</text>
</comment>
<dbReference type="GO" id="GO:0005930">
    <property type="term" value="C:axoneme"/>
    <property type="evidence" value="ECO:0007669"/>
    <property type="project" value="UniProtKB-SubCell"/>
</dbReference>
<comment type="subcellular location">
    <subcellularLocation>
        <location evidence="3">Cytoplasm</location>
        <location evidence="3">Cytoskeleton</location>
        <location evidence="3">Cilium axoneme</location>
    </subcellularLocation>
</comment>
<organism evidence="5 6">
    <name type="scientific">Mytilus galloprovincialis</name>
    <name type="common">Mediterranean mussel</name>
    <dbReference type="NCBI Taxonomy" id="29158"/>
    <lineage>
        <taxon>Eukaryota</taxon>
        <taxon>Metazoa</taxon>
        <taxon>Spiralia</taxon>
        <taxon>Lophotrochozoa</taxon>
        <taxon>Mollusca</taxon>
        <taxon>Bivalvia</taxon>
        <taxon>Autobranchia</taxon>
        <taxon>Pteriomorphia</taxon>
        <taxon>Mytilida</taxon>
        <taxon>Mytiloidea</taxon>
        <taxon>Mytilidae</taxon>
        <taxon>Mytilinae</taxon>
        <taxon>Mytilus</taxon>
    </lineage>
</organism>
<dbReference type="AlphaFoldDB" id="A0A8B6GIX3"/>
<dbReference type="GO" id="GO:0015630">
    <property type="term" value="C:microtubule cytoskeleton"/>
    <property type="evidence" value="ECO:0007669"/>
    <property type="project" value="UniProtKB-UniRule"/>
</dbReference>
<dbReference type="GO" id="GO:0060271">
    <property type="term" value="P:cilium assembly"/>
    <property type="evidence" value="ECO:0007669"/>
    <property type="project" value="UniProtKB-UniRule"/>
</dbReference>
<dbReference type="GO" id="GO:0005634">
    <property type="term" value="C:nucleus"/>
    <property type="evidence" value="ECO:0007669"/>
    <property type="project" value="TreeGrafter"/>
</dbReference>
<dbReference type="PANTHER" id="PTHR19960:SF11">
    <property type="entry name" value="TEKTIN"/>
    <property type="match status" value="1"/>
</dbReference>
<evidence type="ECO:0000313" key="5">
    <source>
        <dbReference type="EMBL" id="VDI64235.1"/>
    </source>
</evidence>
<dbReference type="GO" id="GO:0060294">
    <property type="term" value="P:cilium movement involved in cell motility"/>
    <property type="evidence" value="ECO:0007669"/>
    <property type="project" value="UniProtKB-UniRule"/>
</dbReference>
<dbReference type="PANTHER" id="PTHR19960">
    <property type="entry name" value="TEKTIN"/>
    <property type="match status" value="1"/>
</dbReference>
<accession>A0A8B6GIX3</accession>
<name>A0A8B6GIX3_MYTGA</name>
<gene>
    <name evidence="5" type="ORF">MGAL_10B011150</name>
</gene>
<sequence>MQVTHSRLETRTHRTNVELCRDPVQHKLLSEVQEITETVESLQMKLRMAENALQELLRTKAALEQDLAIKNNSIFIDREKCLGMRKTFPMSPRIVSV</sequence>
<keyword evidence="6" id="KW-1185">Reference proteome</keyword>
<evidence type="ECO:0000256" key="4">
    <source>
        <dbReference type="SAM" id="Coils"/>
    </source>
</evidence>
<keyword evidence="2" id="KW-0963">Cytoplasm</keyword>
<dbReference type="OrthoDB" id="9886517at2759"/>